<evidence type="ECO:0000313" key="12">
    <source>
        <dbReference type="Proteomes" id="UP000694415"/>
    </source>
</evidence>
<keyword evidence="2" id="KW-0597">Phosphoprotein</keyword>
<dbReference type="InterPro" id="IPR008942">
    <property type="entry name" value="ENTH_VHS"/>
</dbReference>
<dbReference type="Ensembl" id="ENSMSIT00000026329.1">
    <property type="protein sequence ID" value="ENSMSIP00000020851.1"/>
    <property type="gene ID" value="ENSMSIG00000017298.1"/>
</dbReference>
<feature type="compositionally biased region" description="Low complexity" evidence="8">
    <location>
        <begin position="927"/>
        <end position="962"/>
    </location>
</feature>
<dbReference type="SMART" id="SM00582">
    <property type="entry name" value="RPR"/>
    <property type="match status" value="1"/>
</dbReference>
<evidence type="ECO:0000256" key="6">
    <source>
        <dbReference type="ARBA" id="ARBA00023242"/>
    </source>
</evidence>
<dbReference type="SMART" id="SM00360">
    <property type="entry name" value="RRM"/>
    <property type="match status" value="1"/>
</dbReference>
<name>A0A8C6HGN4_MUSSI</name>
<evidence type="ECO:0000259" key="9">
    <source>
        <dbReference type="PROSITE" id="PS50102"/>
    </source>
</evidence>
<feature type="compositionally biased region" description="Low complexity" evidence="8">
    <location>
        <begin position="331"/>
        <end position="358"/>
    </location>
</feature>
<comment type="subcellular location">
    <subcellularLocation>
        <location evidence="1">Nucleus</location>
    </subcellularLocation>
</comment>
<dbReference type="Pfam" id="PF00076">
    <property type="entry name" value="RRM_1"/>
    <property type="match status" value="1"/>
</dbReference>
<dbReference type="InterPro" id="IPR035979">
    <property type="entry name" value="RBD_domain_sf"/>
</dbReference>
<evidence type="ECO:0000256" key="3">
    <source>
        <dbReference type="ARBA" id="ARBA00022884"/>
    </source>
</evidence>
<evidence type="ECO:0000256" key="2">
    <source>
        <dbReference type="ARBA" id="ARBA00022553"/>
    </source>
</evidence>
<feature type="region of interest" description="Disordered" evidence="8">
    <location>
        <begin position="765"/>
        <end position="792"/>
    </location>
</feature>
<evidence type="ECO:0000256" key="5">
    <source>
        <dbReference type="ARBA" id="ARBA00023163"/>
    </source>
</evidence>
<reference evidence="11" key="1">
    <citation type="submission" date="2025-08" db="UniProtKB">
        <authorList>
            <consortium name="Ensembl"/>
        </authorList>
    </citation>
    <scope>IDENTIFICATION</scope>
</reference>
<feature type="region of interest" description="Disordered" evidence="8">
    <location>
        <begin position="855"/>
        <end position="1126"/>
    </location>
</feature>
<dbReference type="GO" id="GO:2000805">
    <property type="term" value="P:negative regulation of termination of RNA polymerase II transcription, poly(A)-coupled"/>
    <property type="evidence" value="ECO:0007669"/>
    <property type="project" value="TreeGrafter"/>
</dbReference>
<keyword evidence="6" id="KW-0539">Nucleus</keyword>
<dbReference type="SUPFAM" id="SSF54928">
    <property type="entry name" value="RNA-binding domain, RBD"/>
    <property type="match status" value="1"/>
</dbReference>
<feature type="region of interest" description="Disordered" evidence="8">
    <location>
        <begin position="605"/>
        <end position="635"/>
    </location>
</feature>
<dbReference type="GO" id="GO:1990269">
    <property type="term" value="F:RNA polymerase II C-terminal domain phosphoserine binding"/>
    <property type="evidence" value="ECO:0007669"/>
    <property type="project" value="TreeGrafter"/>
</dbReference>
<dbReference type="GO" id="GO:0003723">
    <property type="term" value="F:RNA binding"/>
    <property type="evidence" value="ECO:0007669"/>
    <property type="project" value="UniProtKB-UniRule"/>
</dbReference>
<dbReference type="InterPro" id="IPR006569">
    <property type="entry name" value="CID_dom"/>
</dbReference>
<dbReference type="InterPro" id="IPR034369">
    <property type="entry name" value="SCAF4_RRM"/>
</dbReference>
<feature type="compositionally biased region" description="Pro residues" evidence="8">
    <location>
        <begin position="317"/>
        <end position="330"/>
    </location>
</feature>
<dbReference type="InterPro" id="IPR000504">
    <property type="entry name" value="RRM_dom"/>
</dbReference>
<keyword evidence="12" id="KW-1185">Reference proteome</keyword>
<sequence>MDAVNAFNQELFSLMDMKPPISRAKMILITKAAIKAIKLYKHVVQIVEKFIKKCKPEYKVPGLYVIDSIVRQSRHQFGTDKDVFGPRFSKNITATFQYLYLCPSEDKSKIVRVLNLWQKNGVFKIEIIQPLLDMAAGTSNAPPVAENVTNNEGSPPPPVKISSELAQAPTNSMPTVAQLPSSDAFAAVAQLFQTTQGQQKLLDRFDYDDEPEAVEDSKKEDAAAISTAALATAAPPAPTAATPAVATAVPVPSATSPPPPQAPFGYPGDGVQQPAYTQHQSMDQFQPRMMPIQQDTMHHQVPLPPNGQMPGFGLLSAPPPFPPMPQPGMPQPGMAQPGLAQPGMAQPGMPQPGMAQPGVSPAPPVQPTFQSTFQPQNEPHSQKPHQQEMEVEQPCVTEVRRHVPESRKSRSRSASRSPKRRRSRSGSRSRRSRHRRSRSRSRDRRRHSPRSRSQERRDREKERERRQKGLPQIKSETASVCSTTLWVGQLDKRTTQQDVASLLEEFGPIESINMIPPRGCAYIVMVHRQDAYRALQKLSRGNYKVNQKSIKIAWALNKGIKADYKQYWDVELGVTYIPWDKVKAEELESFCEGGMLDSDTLNPDWKGIPKKPDNEVAQNGGAEASHTEPVSPIPKPVPVPVPPIPVPAPITVPPPQVPPHQPGPPVVGALQPPAFTPPLGMPPPGFGPGVPPPPPPPPFLRPGFNPMHLPPGFLPPGPPPPITPPVSIPPPHTPPISIPNSTIAGINEDTTKDLSIGNPIPTVVSGARGNAESGDSAKMYGSAGPPAAPTSLPTPPVTQPVSLLGTQGVAPGPVIGLQAPSTGLLGARPGLIPLQRPPGMPPPHLQRFPMMPPRPMPPHMMHRGPPPGPGGFAMPPPHGMKGPFPPHGPFVRPGGMPGLGGPGPGPGASEDRDGRQQQPQQQPPPQQQQQQQQPQQQPPQQSQSQQPAPSQQPVPAQQQPPQFRNDSRQQFNSGRDQERFGRRSFGSRVENDRERYGSRNDDRDNSNRERREWGRRSPDRDRHRDLEERSRRSSGHRDRDRDSRDRESRREKEENRGKEKHEVADRAGGNKAVEPPLSQVGTIDTVSELNKGEAMATVVKPEESPAEATSPVGPEKDPGSAAEPPR</sequence>
<feature type="compositionally biased region" description="Basic and acidic residues" evidence="8">
    <location>
        <begin position="398"/>
        <end position="408"/>
    </location>
</feature>
<dbReference type="InterPro" id="IPR051485">
    <property type="entry name" value="SR-CTD_assoc_factor"/>
</dbReference>
<feature type="region of interest" description="Disordered" evidence="8">
    <location>
        <begin position="249"/>
        <end position="274"/>
    </location>
</feature>
<dbReference type="Gene3D" id="3.30.70.330">
    <property type="match status" value="1"/>
</dbReference>
<dbReference type="AlphaFoldDB" id="A0A8C6HGN4"/>
<evidence type="ECO:0000256" key="4">
    <source>
        <dbReference type="ARBA" id="ARBA00023015"/>
    </source>
</evidence>
<evidence type="ECO:0000256" key="1">
    <source>
        <dbReference type="ARBA" id="ARBA00004123"/>
    </source>
</evidence>
<feature type="compositionally biased region" description="Polar residues" evidence="8">
    <location>
        <begin position="367"/>
        <end position="379"/>
    </location>
</feature>
<dbReference type="GO" id="GO:0005634">
    <property type="term" value="C:nucleus"/>
    <property type="evidence" value="ECO:0007669"/>
    <property type="project" value="UniProtKB-SubCell"/>
</dbReference>
<dbReference type="PANTHER" id="PTHR23140">
    <property type="entry name" value="RNA PROCESSING PROTEIN LD23810P"/>
    <property type="match status" value="1"/>
</dbReference>
<keyword evidence="4" id="KW-0805">Transcription regulation</keyword>
<dbReference type="PROSITE" id="PS50102">
    <property type="entry name" value="RRM"/>
    <property type="match status" value="1"/>
</dbReference>
<organism evidence="11 12">
    <name type="scientific">Mus spicilegus</name>
    <name type="common">Mound-building mouse</name>
    <dbReference type="NCBI Taxonomy" id="10103"/>
    <lineage>
        <taxon>Eukaryota</taxon>
        <taxon>Metazoa</taxon>
        <taxon>Chordata</taxon>
        <taxon>Craniata</taxon>
        <taxon>Vertebrata</taxon>
        <taxon>Euteleostomi</taxon>
        <taxon>Mammalia</taxon>
        <taxon>Eutheria</taxon>
        <taxon>Euarchontoglires</taxon>
        <taxon>Glires</taxon>
        <taxon>Rodentia</taxon>
        <taxon>Myomorpha</taxon>
        <taxon>Muroidea</taxon>
        <taxon>Muridae</taxon>
        <taxon>Murinae</taxon>
        <taxon>Mus</taxon>
        <taxon>Mus</taxon>
    </lineage>
</organism>
<dbReference type="InterPro" id="IPR012677">
    <property type="entry name" value="Nucleotide-bd_a/b_plait_sf"/>
</dbReference>
<feature type="domain" description="RRM" evidence="9">
    <location>
        <begin position="483"/>
        <end position="557"/>
    </location>
</feature>
<keyword evidence="3 7" id="KW-0694">RNA-binding</keyword>
<feature type="compositionally biased region" description="Basic and acidic residues" evidence="8">
    <location>
        <begin position="452"/>
        <end position="467"/>
    </location>
</feature>
<evidence type="ECO:0000313" key="11">
    <source>
        <dbReference type="Ensembl" id="ENSMSIP00000020851.1"/>
    </source>
</evidence>
<proteinExistence type="predicted"/>
<feature type="region of interest" description="Disordered" evidence="8">
    <location>
        <begin position="298"/>
        <end position="474"/>
    </location>
</feature>
<reference evidence="11" key="2">
    <citation type="submission" date="2025-09" db="UniProtKB">
        <authorList>
            <consortium name="Ensembl"/>
        </authorList>
    </citation>
    <scope>IDENTIFICATION</scope>
</reference>
<dbReference type="GO" id="GO:0006397">
    <property type="term" value="P:mRNA processing"/>
    <property type="evidence" value="ECO:0007669"/>
    <property type="project" value="UniProtKB-ARBA"/>
</dbReference>
<feature type="compositionally biased region" description="Basic residues" evidence="8">
    <location>
        <begin position="409"/>
        <end position="450"/>
    </location>
</feature>
<dbReference type="FunFam" id="1.25.40.90:FF:000004">
    <property type="entry name" value="splicing factor, arginine/serine-rich 15"/>
    <property type="match status" value="1"/>
</dbReference>
<feature type="compositionally biased region" description="Polar residues" evidence="8">
    <location>
        <begin position="1079"/>
        <end position="1088"/>
    </location>
</feature>
<accession>A0A8C6HGN4</accession>
<feature type="compositionally biased region" description="Basic and acidic residues" evidence="8">
    <location>
        <begin position="989"/>
        <end position="1065"/>
    </location>
</feature>
<feature type="domain" description="CID" evidence="10">
    <location>
        <begin position="1"/>
        <end position="139"/>
    </location>
</feature>
<dbReference type="FunFam" id="3.30.70.330:FF:000094">
    <property type="entry name" value="SR-related CTD associated factor 8"/>
    <property type="match status" value="1"/>
</dbReference>
<dbReference type="Gene3D" id="1.25.40.90">
    <property type="match status" value="1"/>
</dbReference>
<dbReference type="Pfam" id="PF04818">
    <property type="entry name" value="CID"/>
    <property type="match status" value="1"/>
</dbReference>
<dbReference type="CDD" id="cd17005">
    <property type="entry name" value="CID_SFRS15_SCAF4"/>
    <property type="match status" value="1"/>
</dbReference>
<dbReference type="CDD" id="cd12461">
    <property type="entry name" value="RRM_SCAF4"/>
    <property type="match status" value="1"/>
</dbReference>
<dbReference type="PANTHER" id="PTHR23140:SF3">
    <property type="entry name" value="SR-RELATED AND CTD-ASSOCIATED FACTOR 4"/>
    <property type="match status" value="1"/>
</dbReference>
<feature type="compositionally biased region" description="Pro residues" evidence="8">
    <location>
        <begin position="855"/>
        <end position="888"/>
    </location>
</feature>
<dbReference type="SUPFAM" id="SSF48464">
    <property type="entry name" value="ENTH/VHS domain"/>
    <property type="match status" value="1"/>
</dbReference>
<keyword evidence="5" id="KW-0804">Transcription</keyword>
<dbReference type="PROSITE" id="PS51391">
    <property type="entry name" value="CID"/>
    <property type="match status" value="1"/>
</dbReference>
<protein>
    <submittedName>
        <fullName evidence="11">SR-related CTD-associated factor 4</fullName>
    </submittedName>
</protein>
<dbReference type="Proteomes" id="UP000694415">
    <property type="component" value="Unplaced"/>
</dbReference>
<dbReference type="GeneTree" id="ENSGT00530000063946"/>
<evidence type="ECO:0000256" key="8">
    <source>
        <dbReference type="SAM" id="MobiDB-lite"/>
    </source>
</evidence>
<evidence type="ECO:0000256" key="7">
    <source>
        <dbReference type="PROSITE-ProRule" id="PRU00176"/>
    </source>
</evidence>
<evidence type="ECO:0000259" key="10">
    <source>
        <dbReference type="PROSITE" id="PS51391"/>
    </source>
</evidence>